<evidence type="ECO:0000256" key="13">
    <source>
        <dbReference type="SAM" id="Phobius"/>
    </source>
</evidence>
<evidence type="ECO:0000256" key="2">
    <source>
        <dbReference type="ARBA" id="ARBA00004370"/>
    </source>
</evidence>
<dbReference type="InterPro" id="IPR013320">
    <property type="entry name" value="ConA-like_dom_sf"/>
</dbReference>
<evidence type="ECO:0000256" key="9">
    <source>
        <dbReference type="ARBA" id="ARBA00023180"/>
    </source>
</evidence>
<dbReference type="GO" id="GO:0016020">
    <property type="term" value="C:membrane"/>
    <property type="evidence" value="ECO:0007669"/>
    <property type="project" value="UniProtKB-SubCell"/>
</dbReference>
<evidence type="ECO:0000256" key="7">
    <source>
        <dbReference type="ARBA" id="ARBA00022801"/>
    </source>
</evidence>
<evidence type="ECO:0000256" key="4">
    <source>
        <dbReference type="ARBA" id="ARBA00022676"/>
    </source>
</evidence>
<evidence type="ECO:0000256" key="1">
    <source>
        <dbReference type="ARBA" id="ARBA00000822"/>
    </source>
</evidence>
<comment type="subcellular location">
    <subcellularLocation>
        <location evidence="2">Membrane</location>
    </subcellularLocation>
</comment>
<sequence length="378" mass="40942">MSRLAARLALGLCLATHVAAQTSTSCNPLHKTCPADPALGTTFDTTFNESTTQFDPSLFKVVAGEDLISFTSEGAELTISEQGQSVTVQTAFYVFFGQIEVLFKAATGQGIISTFNMLSDDLDEIDVEIMGGNTSYTSTNFYGWGNTSQFNTLYIPSTGGSWGTQGAMGAIHNYTVNWTPQSLQWIFDGQVVRTVANEPAGQWPQTPSYMKFGIWAGGDPSNPPGTIKWAGGETDYSKGPFTMTVQSIRMIDGHQNASSYTYGGNSGSWQSIDVAAGESAAYKAINHKQTTAIQNAEQKWNGLSTTAKIGIAAGVGGGFVIALIAFVFYCIKQRRAGRREKALADQEWEKQQSELVQYRHQMKRGYYAVSSSAPGRKF</sequence>
<dbReference type="Pfam" id="PF00722">
    <property type="entry name" value="Glyco_hydro_16"/>
    <property type="match status" value="1"/>
</dbReference>
<keyword evidence="11" id="KW-0961">Cell wall biogenesis/degradation</keyword>
<protein>
    <recommendedName>
        <fullName evidence="3">chitinase</fullName>
        <ecNumber evidence="3">3.2.1.14</ecNumber>
    </recommendedName>
</protein>
<evidence type="ECO:0000256" key="6">
    <source>
        <dbReference type="ARBA" id="ARBA00022729"/>
    </source>
</evidence>
<keyword evidence="5" id="KW-0808">Transferase</keyword>
<gene>
    <name evidence="16" type="ORF">BDY17DRAFT_318048</name>
</gene>
<dbReference type="GO" id="GO:0031505">
    <property type="term" value="P:fungal-type cell wall organization"/>
    <property type="evidence" value="ECO:0007669"/>
    <property type="project" value="TreeGrafter"/>
</dbReference>
<evidence type="ECO:0000256" key="10">
    <source>
        <dbReference type="ARBA" id="ARBA00023295"/>
    </source>
</evidence>
<reference evidence="16" key="1">
    <citation type="journal article" date="2020" name="Stud. Mycol.">
        <title>101 Dothideomycetes genomes: a test case for predicting lifestyles and emergence of pathogens.</title>
        <authorList>
            <person name="Haridas S."/>
            <person name="Albert R."/>
            <person name="Binder M."/>
            <person name="Bloem J."/>
            <person name="Labutti K."/>
            <person name="Salamov A."/>
            <person name="Andreopoulos B."/>
            <person name="Baker S."/>
            <person name="Barry K."/>
            <person name="Bills G."/>
            <person name="Bluhm B."/>
            <person name="Cannon C."/>
            <person name="Castanera R."/>
            <person name="Culley D."/>
            <person name="Daum C."/>
            <person name="Ezra D."/>
            <person name="Gonzalez J."/>
            <person name="Henrissat B."/>
            <person name="Kuo A."/>
            <person name="Liang C."/>
            <person name="Lipzen A."/>
            <person name="Lutzoni F."/>
            <person name="Magnuson J."/>
            <person name="Mondo S."/>
            <person name="Nolan M."/>
            <person name="Ohm R."/>
            <person name="Pangilinan J."/>
            <person name="Park H.-J."/>
            <person name="Ramirez L."/>
            <person name="Alfaro M."/>
            <person name="Sun H."/>
            <person name="Tritt A."/>
            <person name="Yoshinaga Y."/>
            <person name="Zwiers L.-H."/>
            <person name="Turgeon B."/>
            <person name="Goodwin S."/>
            <person name="Spatafora J."/>
            <person name="Crous P."/>
            <person name="Grigoriev I."/>
        </authorList>
    </citation>
    <scope>NUCLEOTIDE SEQUENCE</scope>
    <source>
        <strain evidence="16">CBS 113389</strain>
    </source>
</reference>
<dbReference type="GeneID" id="54477157"/>
<keyword evidence="7" id="KW-0378">Hydrolase</keyword>
<dbReference type="GO" id="GO:0009277">
    <property type="term" value="C:fungal-type cell wall"/>
    <property type="evidence" value="ECO:0007669"/>
    <property type="project" value="TreeGrafter"/>
</dbReference>
<dbReference type="EC" id="3.2.1.14" evidence="3"/>
<dbReference type="EMBL" id="MU001638">
    <property type="protein sequence ID" value="KAF2481460.1"/>
    <property type="molecule type" value="Genomic_DNA"/>
</dbReference>
<keyword evidence="13" id="KW-1133">Transmembrane helix</keyword>
<dbReference type="InterPro" id="IPR050546">
    <property type="entry name" value="Glycosyl_Hydrlase_16"/>
</dbReference>
<evidence type="ECO:0000256" key="12">
    <source>
        <dbReference type="ARBA" id="ARBA00038074"/>
    </source>
</evidence>
<dbReference type="PROSITE" id="PS51257">
    <property type="entry name" value="PROKAR_LIPOPROTEIN"/>
    <property type="match status" value="1"/>
</dbReference>
<dbReference type="GO" id="GO:0005975">
    <property type="term" value="P:carbohydrate metabolic process"/>
    <property type="evidence" value="ECO:0007669"/>
    <property type="project" value="InterPro"/>
</dbReference>
<dbReference type="PANTHER" id="PTHR10963:SF27">
    <property type="entry name" value="GLYCOSIDASE-RELATED"/>
    <property type="match status" value="1"/>
</dbReference>
<evidence type="ECO:0000256" key="8">
    <source>
        <dbReference type="ARBA" id="ARBA00023136"/>
    </source>
</evidence>
<evidence type="ECO:0000259" key="15">
    <source>
        <dbReference type="PROSITE" id="PS51762"/>
    </source>
</evidence>
<feature type="chain" id="PRO_5025451289" description="chitinase" evidence="14">
    <location>
        <begin position="21"/>
        <end position="378"/>
    </location>
</feature>
<comment type="catalytic activity">
    <reaction evidence="1">
        <text>Random endo-hydrolysis of N-acetyl-beta-D-glucosaminide (1-&gt;4)-beta-linkages in chitin and chitodextrins.</text>
        <dbReference type="EC" id="3.2.1.14"/>
    </reaction>
</comment>
<evidence type="ECO:0000256" key="11">
    <source>
        <dbReference type="ARBA" id="ARBA00023316"/>
    </source>
</evidence>
<dbReference type="GO" id="GO:0016757">
    <property type="term" value="F:glycosyltransferase activity"/>
    <property type="evidence" value="ECO:0007669"/>
    <property type="project" value="UniProtKB-KW"/>
</dbReference>
<proteinExistence type="inferred from homology"/>
<dbReference type="PANTHER" id="PTHR10963">
    <property type="entry name" value="GLYCOSYL HYDROLASE-RELATED"/>
    <property type="match status" value="1"/>
</dbReference>
<comment type="similarity">
    <text evidence="12">Belongs to the glycosyl hydrolase 16 family. CRH1 subfamily.</text>
</comment>
<dbReference type="RefSeq" id="XP_033588030.1">
    <property type="nucleotide sequence ID" value="XM_033736155.1"/>
</dbReference>
<dbReference type="PROSITE" id="PS51762">
    <property type="entry name" value="GH16_2"/>
    <property type="match status" value="1"/>
</dbReference>
<keyword evidence="10" id="KW-0326">Glycosidase</keyword>
<dbReference type="SUPFAM" id="SSF49899">
    <property type="entry name" value="Concanavalin A-like lectins/glucanases"/>
    <property type="match status" value="1"/>
</dbReference>
<dbReference type="Proteomes" id="UP000799767">
    <property type="component" value="Unassembled WGS sequence"/>
</dbReference>
<evidence type="ECO:0000256" key="3">
    <source>
        <dbReference type="ARBA" id="ARBA00012729"/>
    </source>
</evidence>
<keyword evidence="8 13" id="KW-0472">Membrane</keyword>
<accession>A0A6A6PMY7</accession>
<feature type="signal peptide" evidence="14">
    <location>
        <begin position="1"/>
        <end position="20"/>
    </location>
</feature>
<keyword evidence="4" id="KW-0328">Glycosyltransferase</keyword>
<keyword evidence="17" id="KW-1185">Reference proteome</keyword>
<evidence type="ECO:0000313" key="17">
    <source>
        <dbReference type="Proteomes" id="UP000799767"/>
    </source>
</evidence>
<dbReference type="GO" id="GO:0008843">
    <property type="term" value="F:endochitinase activity"/>
    <property type="evidence" value="ECO:0007669"/>
    <property type="project" value="UniProtKB-EC"/>
</dbReference>
<evidence type="ECO:0000256" key="5">
    <source>
        <dbReference type="ARBA" id="ARBA00022679"/>
    </source>
</evidence>
<dbReference type="OrthoDB" id="4781at2759"/>
<feature type="transmembrane region" description="Helical" evidence="13">
    <location>
        <begin position="309"/>
        <end position="331"/>
    </location>
</feature>
<keyword evidence="13" id="KW-0812">Transmembrane</keyword>
<feature type="domain" description="GH16" evidence="15">
    <location>
        <begin position="41"/>
        <end position="245"/>
    </location>
</feature>
<keyword evidence="9" id="KW-0325">Glycoprotein</keyword>
<dbReference type="AlphaFoldDB" id="A0A6A6PMY7"/>
<keyword evidence="6 14" id="KW-0732">Signal</keyword>
<evidence type="ECO:0000256" key="14">
    <source>
        <dbReference type="SAM" id="SignalP"/>
    </source>
</evidence>
<organism evidence="16 17">
    <name type="scientific">Neohortaea acidophila</name>
    <dbReference type="NCBI Taxonomy" id="245834"/>
    <lineage>
        <taxon>Eukaryota</taxon>
        <taxon>Fungi</taxon>
        <taxon>Dikarya</taxon>
        <taxon>Ascomycota</taxon>
        <taxon>Pezizomycotina</taxon>
        <taxon>Dothideomycetes</taxon>
        <taxon>Dothideomycetidae</taxon>
        <taxon>Mycosphaerellales</taxon>
        <taxon>Teratosphaeriaceae</taxon>
        <taxon>Neohortaea</taxon>
    </lineage>
</organism>
<dbReference type="Gene3D" id="2.60.120.200">
    <property type="match status" value="1"/>
</dbReference>
<name>A0A6A6PMY7_9PEZI</name>
<dbReference type="InterPro" id="IPR000757">
    <property type="entry name" value="Beta-glucanase-like"/>
</dbReference>
<evidence type="ECO:0000313" key="16">
    <source>
        <dbReference type="EMBL" id="KAF2481460.1"/>
    </source>
</evidence>